<proteinExistence type="predicted"/>
<dbReference type="AlphaFoldDB" id="A0A1H8DP51"/>
<reference evidence="1 2" key="1">
    <citation type="submission" date="2016-10" db="EMBL/GenBank/DDBJ databases">
        <authorList>
            <person name="de Groot N.N."/>
        </authorList>
    </citation>
    <scope>NUCLEOTIDE SEQUENCE [LARGE SCALE GENOMIC DNA]</scope>
    <source>
        <strain evidence="1 2">Nl18</strain>
    </source>
</reference>
<evidence type="ECO:0000313" key="2">
    <source>
        <dbReference type="Proteomes" id="UP000183898"/>
    </source>
</evidence>
<organism evidence="1 2">
    <name type="scientific">Nitrosospira multiformis</name>
    <dbReference type="NCBI Taxonomy" id="1231"/>
    <lineage>
        <taxon>Bacteria</taxon>
        <taxon>Pseudomonadati</taxon>
        <taxon>Pseudomonadota</taxon>
        <taxon>Betaproteobacteria</taxon>
        <taxon>Nitrosomonadales</taxon>
        <taxon>Nitrosomonadaceae</taxon>
        <taxon>Nitrosospira</taxon>
    </lineage>
</organism>
<dbReference type="Proteomes" id="UP000183898">
    <property type="component" value="Unassembled WGS sequence"/>
</dbReference>
<gene>
    <name evidence="1" type="ORF">SAMN05216404_102326</name>
</gene>
<accession>A0A1H8DP51</accession>
<protein>
    <submittedName>
        <fullName evidence="1">Uncharacterized protein</fullName>
    </submittedName>
</protein>
<evidence type="ECO:0000313" key="1">
    <source>
        <dbReference type="EMBL" id="SEN08976.1"/>
    </source>
</evidence>
<sequence>MFARWIVYKLTDIFYLLKETQRVFRDDEFDIPGDSVVHHRKARQTKLRRQSVGGKRI</sequence>
<dbReference type="EMBL" id="FOCT01000002">
    <property type="protein sequence ID" value="SEN08976.1"/>
    <property type="molecule type" value="Genomic_DNA"/>
</dbReference>
<name>A0A1H8DP51_9PROT</name>